<evidence type="ECO:0000256" key="2">
    <source>
        <dbReference type="ARBA" id="ARBA00012544"/>
    </source>
</evidence>
<evidence type="ECO:0000256" key="1">
    <source>
        <dbReference type="ARBA" id="ARBA00009995"/>
    </source>
</evidence>
<evidence type="ECO:0000256" key="7">
    <source>
        <dbReference type="SAM" id="SignalP"/>
    </source>
</evidence>
<evidence type="ECO:0000313" key="9">
    <source>
        <dbReference type="Proteomes" id="UP001331761"/>
    </source>
</evidence>
<dbReference type="PANTHER" id="PTHR48043">
    <property type="entry name" value="EG:EG0003.4 PROTEIN-RELATED"/>
    <property type="match status" value="1"/>
</dbReference>
<evidence type="ECO:0000256" key="3">
    <source>
        <dbReference type="ARBA" id="ARBA00022676"/>
    </source>
</evidence>
<comment type="caution">
    <text evidence="8">The sequence shown here is derived from an EMBL/GenBank/DDBJ whole genome shotgun (WGS) entry which is preliminary data.</text>
</comment>
<keyword evidence="4" id="KW-0808">Transferase</keyword>
<name>A0AAN8FYW4_TRICO</name>
<dbReference type="InterPro" id="IPR002213">
    <property type="entry name" value="UDP_glucos_trans"/>
</dbReference>
<dbReference type="SUPFAM" id="SSF53756">
    <property type="entry name" value="UDP-Glycosyltransferase/glycogen phosphorylase"/>
    <property type="match status" value="1"/>
</dbReference>
<proteinExistence type="inferred from homology"/>
<feature type="non-terminal residue" evidence="8">
    <location>
        <position position="200"/>
    </location>
</feature>
<feature type="signal peptide" evidence="7">
    <location>
        <begin position="1"/>
        <end position="18"/>
    </location>
</feature>
<organism evidence="8 9">
    <name type="scientific">Trichostrongylus colubriformis</name>
    <name type="common">Black scour worm</name>
    <dbReference type="NCBI Taxonomy" id="6319"/>
    <lineage>
        <taxon>Eukaryota</taxon>
        <taxon>Metazoa</taxon>
        <taxon>Ecdysozoa</taxon>
        <taxon>Nematoda</taxon>
        <taxon>Chromadorea</taxon>
        <taxon>Rhabditida</taxon>
        <taxon>Rhabditina</taxon>
        <taxon>Rhabditomorpha</taxon>
        <taxon>Strongyloidea</taxon>
        <taxon>Trichostrongylidae</taxon>
        <taxon>Trichostrongylus</taxon>
    </lineage>
</organism>
<accession>A0AAN8FYW4</accession>
<dbReference type="AlphaFoldDB" id="A0AAN8FYW4"/>
<sequence>MRFFVVAILLIENRFVSTSNILVWSPSYGRSHVMFMGNIADVLTADGHNVTILMPMLDPQITTFGNKLPAYTIGIKDEFDAWSDLDMKGSAIWTAPTCTVMCVKWSDYKSMVEATYRICKGLLENEDLMHRLNESNFDLVYSEGLDTCGPGLFEVLKIKNAVILSTLGMMPRLYDIAGLLPSPSFVPIGLSPFSDELSFM</sequence>
<dbReference type="EC" id="2.4.1.17" evidence="2"/>
<comment type="similarity">
    <text evidence="1">Belongs to the UDP-glycosyltransferase family.</text>
</comment>
<evidence type="ECO:0000313" key="8">
    <source>
        <dbReference type="EMBL" id="KAK5986880.1"/>
    </source>
</evidence>
<evidence type="ECO:0000256" key="5">
    <source>
        <dbReference type="ARBA" id="ARBA00022729"/>
    </source>
</evidence>
<keyword evidence="3" id="KW-0328">Glycosyltransferase</keyword>
<evidence type="ECO:0000256" key="6">
    <source>
        <dbReference type="ARBA" id="ARBA00047475"/>
    </source>
</evidence>
<dbReference type="EMBL" id="WIXE01000104">
    <property type="protein sequence ID" value="KAK5986880.1"/>
    <property type="molecule type" value="Genomic_DNA"/>
</dbReference>
<dbReference type="GO" id="GO:0015020">
    <property type="term" value="F:glucuronosyltransferase activity"/>
    <property type="evidence" value="ECO:0007669"/>
    <property type="project" value="UniProtKB-EC"/>
</dbReference>
<dbReference type="PANTHER" id="PTHR48043:SF145">
    <property type="entry name" value="FI06409P-RELATED"/>
    <property type="match status" value="1"/>
</dbReference>
<dbReference type="Proteomes" id="UP001331761">
    <property type="component" value="Unassembled WGS sequence"/>
</dbReference>
<keyword evidence="5 7" id="KW-0732">Signal</keyword>
<protein>
    <recommendedName>
        <fullName evidence="2">glucuronosyltransferase</fullName>
        <ecNumber evidence="2">2.4.1.17</ecNumber>
    </recommendedName>
</protein>
<feature type="chain" id="PRO_5043048641" description="glucuronosyltransferase" evidence="7">
    <location>
        <begin position="19"/>
        <end position="200"/>
    </location>
</feature>
<keyword evidence="9" id="KW-1185">Reference proteome</keyword>
<dbReference type="InterPro" id="IPR050271">
    <property type="entry name" value="UDP-glycosyltransferase"/>
</dbReference>
<reference evidence="8 9" key="1">
    <citation type="submission" date="2019-10" db="EMBL/GenBank/DDBJ databases">
        <title>Assembly and Annotation for the nematode Trichostrongylus colubriformis.</title>
        <authorList>
            <person name="Martin J."/>
        </authorList>
    </citation>
    <scope>NUCLEOTIDE SEQUENCE [LARGE SCALE GENOMIC DNA]</scope>
    <source>
        <strain evidence="8">G859</strain>
        <tissue evidence="8">Whole worm</tissue>
    </source>
</reference>
<evidence type="ECO:0000256" key="4">
    <source>
        <dbReference type="ARBA" id="ARBA00022679"/>
    </source>
</evidence>
<gene>
    <name evidence="8" type="ORF">GCK32_016087</name>
</gene>
<dbReference type="Pfam" id="PF00201">
    <property type="entry name" value="UDPGT"/>
    <property type="match status" value="1"/>
</dbReference>
<comment type="catalytic activity">
    <reaction evidence="6">
        <text>glucuronate acceptor + UDP-alpha-D-glucuronate = acceptor beta-D-glucuronoside + UDP + H(+)</text>
        <dbReference type="Rhea" id="RHEA:21032"/>
        <dbReference type="ChEBI" id="CHEBI:15378"/>
        <dbReference type="ChEBI" id="CHEBI:58052"/>
        <dbReference type="ChEBI" id="CHEBI:58223"/>
        <dbReference type="ChEBI" id="CHEBI:132367"/>
        <dbReference type="ChEBI" id="CHEBI:132368"/>
        <dbReference type="EC" id="2.4.1.17"/>
    </reaction>
</comment>